<evidence type="ECO:0000256" key="15">
    <source>
        <dbReference type="SAM" id="Phobius"/>
    </source>
</evidence>
<dbReference type="PROSITE" id="PS50109">
    <property type="entry name" value="HIS_KIN"/>
    <property type="match status" value="1"/>
</dbReference>
<keyword evidence="13" id="KW-0902">Two-component regulatory system</keyword>
<evidence type="ECO:0000256" key="9">
    <source>
        <dbReference type="ARBA" id="ARBA00022741"/>
    </source>
</evidence>
<evidence type="ECO:0000256" key="5">
    <source>
        <dbReference type="ARBA" id="ARBA00022519"/>
    </source>
</evidence>
<accession>A0A840ACC0</accession>
<evidence type="ECO:0000313" key="18">
    <source>
        <dbReference type="EMBL" id="MBB3898737.1"/>
    </source>
</evidence>
<comment type="subcellular location">
    <subcellularLocation>
        <location evidence="2">Cell inner membrane</location>
        <topology evidence="2">Multi-pass membrane protein</topology>
    </subcellularLocation>
</comment>
<dbReference type="Pfam" id="PF02518">
    <property type="entry name" value="HATPase_c"/>
    <property type="match status" value="1"/>
</dbReference>
<keyword evidence="8 15" id="KW-0812">Transmembrane</keyword>
<dbReference type="PROSITE" id="PS50885">
    <property type="entry name" value="HAMP"/>
    <property type="match status" value="1"/>
</dbReference>
<feature type="transmembrane region" description="Helical" evidence="15">
    <location>
        <begin position="21"/>
        <end position="46"/>
    </location>
</feature>
<evidence type="ECO:0000313" key="19">
    <source>
        <dbReference type="Proteomes" id="UP000553193"/>
    </source>
</evidence>
<keyword evidence="10" id="KW-0418">Kinase</keyword>
<evidence type="ECO:0000256" key="1">
    <source>
        <dbReference type="ARBA" id="ARBA00000085"/>
    </source>
</evidence>
<evidence type="ECO:0000259" key="16">
    <source>
        <dbReference type="PROSITE" id="PS50109"/>
    </source>
</evidence>
<dbReference type="InterPro" id="IPR004358">
    <property type="entry name" value="Sig_transdc_His_kin-like_C"/>
</dbReference>
<dbReference type="SUPFAM" id="SSF55874">
    <property type="entry name" value="ATPase domain of HSP90 chaperone/DNA topoisomerase II/histidine kinase"/>
    <property type="match status" value="1"/>
</dbReference>
<keyword evidence="4" id="KW-1003">Cell membrane</keyword>
<dbReference type="InterPro" id="IPR005467">
    <property type="entry name" value="His_kinase_dom"/>
</dbReference>
<evidence type="ECO:0000256" key="4">
    <source>
        <dbReference type="ARBA" id="ARBA00022475"/>
    </source>
</evidence>
<keyword evidence="9" id="KW-0547">Nucleotide-binding</keyword>
<evidence type="ECO:0000256" key="10">
    <source>
        <dbReference type="ARBA" id="ARBA00022777"/>
    </source>
</evidence>
<dbReference type="InterPro" id="IPR003661">
    <property type="entry name" value="HisK_dim/P_dom"/>
</dbReference>
<evidence type="ECO:0000256" key="3">
    <source>
        <dbReference type="ARBA" id="ARBA00012438"/>
    </source>
</evidence>
<evidence type="ECO:0000256" key="11">
    <source>
        <dbReference type="ARBA" id="ARBA00022840"/>
    </source>
</evidence>
<dbReference type="SMART" id="SM00304">
    <property type="entry name" value="HAMP"/>
    <property type="match status" value="1"/>
</dbReference>
<dbReference type="CDD" id="cd00075">
    <property type="entry name" value="HATPase"/>
    <property type="match status" value="1"/>
</dbReference>
<dbReference type="GO" id="GO:0000155">
    <property type="term" value="F:phosphorelay sensor kinase activity"/>
    <property type="evidence" value="ECO:0007669"/>
    <property type="project" value="InterPro"/>
</dbReference>
<feature type="domain" description="HAMP" evidence="17">
    <location>
        <begin position="199"/>
        <end position="251"/>
    </location>
</feature>
<dbReference type="Pfam" id="PF00672">
    <property type="entry name" value="HAMP"/>
    <property type="match status" value="1"/>
</dbReference>
<feature type="domain" description="Histidine kinase" evidence="16">
    <location>
        <begin position="259"/>
        <end position="465"/>
    </location>
</feature>
<dbReference type="RefSeq" id="WP_242535067.1">
    <property type="nucleotide sequence ID" value="NZ_JACIDJ010000003.1"/>
</dbReference>
<dbReference type="AlphaFoldDB" id="A0A840ACC0"/>
<evidence type="ECO:0000256" key="7">
    <source>
        <dbReference type="ARBA" id="ARBA00022679"/>
    </source>
</evidence>
<dbReference type="InterPro" id="IPR050980">
    <property type="entry name" value="2C_sensor_his_kinase"/>
</dbReference>
<feature type="transmembrane region" description="Helical" evidence="15">
    <location>
        <begin position="179"/>
        <end position="198"/>
    </location>
</feature>
<protein>
    <recommendedName>
        <fullName evidence="3">histidine kinase</fullName>
        <ecNumber evidence="3">2.7.13.3</ecNumber>
    </recommendedName>
</protein>
<dbReference type="InterPro" id="IPR036890">
    <property type="entry name" value="HATPase_C_sf"/>
</dbReference>
<dbReference type="CDD" id="cd06225">
    <property type="entry name" value="HAMP"/>
    <property type="match status" value="1"/>
</dbReference>
<dbReference type="Gene3D" id="3.30.565.10">
    <property type="entry name" value="Histidine kinase-like ATPase, C-terminal domain"/>
    <property type="match status" value="1"/>
</dbReference>
<keyword evidence="7" id="KW-0808">Transferase</keyword>
<sequence>MSTASPQREWRWFGWLRPRTLAGRTALVLVVGLMSVQGLGLTIHAFDRIELQRAAEARYISNRIIGLWRVLATAPPERRIALLAEAEFPPEVTATLEATPRAKPDMPPVAPGHARLFRLEGPPPIVARRMRPADIVSGMAGPSHIVISLRFADPPWAPPAWLNLSMRVPAPRPWHSDRFLFAFAAMSVTALLLILWAVRRLTRPVADLAAAAERLGRDVNAPALPENGPREVAQAAAAFNGMASNIRRFVADRTQMLAAISHDLRTPITRLRLRAEFMDDEDQQRRMLADLTEMEAMIASTLAFARDDAAAEPATPLDLASLARTVLDEATDANPELAERIHYEGPEHFVMPLRPLAMKRALVNLVANALKYGDAARLTLEPRGGGARLVLEDDGPGIPDHFHEKVFQPFQRIEGSRNRETGGTGLGLTIARSIFRAHGGEVTLHNRAPSGEDQGGLRVVMLLPG</sequence>
<dbReference type="EC" id="2.7.13.3" evidence="3"/>
<evidence type="ECO:0000259" key="17">
    <source>
        <dbReference type="PROSITE" id="PS50885"/>
    </source>
</evidence>
<comment type="caution">
    <text evidence="18">The sequence shown here is derived from an EMBL/GenBank/DDBJ whole genome shotgun (WGS) entry which is preliminary data.</text>
</comment>
<dbReference type="SMART" id="SM00387">
    <property type="entry name" value="HATPase_c"/>
    <property type="match status" value="1"/>
</dbReference>
<gene>
    <name evidence="18" type="ORF">GGQ83_002180</name>
</gene>
<name>A0A840ACC0_9PROT</name>
<dbReference type="Pfam" id="PF00512">
    <property type="entry name" value="HisKA"/>
    <property type="match status" value="1"/>
</dbReference>
<keyword evidence="11" id="KW-0067">ATP-binding</keyword>
<dbReference type="InterPro" id="IPR003594">
    <property type="entry name" value="HATPase_dom"/>
</dbReference>
<evidence type="ECO:0000256" key="2">
    <source>
        <dbReference type="ARBA" id="ARBA00004429"/>
    </source>
</evidence>
<keyword evidence="5" id="KW-0997">Cell inner membrane</keyword>
<dbReference type="InterPro" id="IPR036097">
    <property type="entry name" value="HisK_dim/P_sf"/>
</dbReference>
<keyword evidence="19" id="KW-1185">Reference proteome</keyword>
<dbReference type="SMART" id="SM00388">
    <property type="entry name" value="HisKA"/>
    <property type="match status" value="1"/>
</dbReference>
<comment type="catalytic activity">
    <reaction evidence="1">
        <text>ATP + protein L-histidine = ADP + protein N-phospho-L-histidine.</text>
        <dbReference type="EC" id="2.7.13.3"/>
    </reaction>
</comment>
<evidence type="ECO:0000256" key="12">
    <source>
        <dbReference type="ARBA" id="ARBA00022989"/>
    </source>
</evidence>
<organism evidence="18 19">
    <name type="scientific">Roseococcus suduntuyensis</name>
    <dbReference type="NCBI Taxonomy" id="455361"/>
    <lineage>
        <taxon>Bacteria</taxon>
        <taxon>Pseudomonadati</taxon>
        <taxon>Pseudomonadota</taxon>
        <taxon>Alphaproteobacteria</taxon>
        <taxon>Acetobacterales</taxon>
        <taxon>Roseomonadaceae</taxon>
        <taxon>Roseococcus</taxon>
    </lineage>
</organism>
<dbReference type="Gene3D" id="1.10.287.130">
    <property type="match status" value="1"/>
</dbReference>
<evidence type="ECO:0000256" key="13">
    <source>
        <dbReference type="ARBA" id="ARBA00023012"/>
    </source>
</evidence>
<proteinExistence type="predicted"/>
<dbReference type="GO" id="GO:0005886">
    <property type="term" value="C:plasma membrane"/>
    <property type="evidence" value="ECO:0007669"/>
    <property type="project" value="UniProtKB-SubCell"/>
</dbReference>
<dbReference type="EMBL" id="JACIDJ010000003">
    <property type="protein sequence ID" value="MBB3898737.1"/>
    <property type="molecule type" value="Genomic_DNA"/>
</dbReference>
<dbReference type="PRINTS" id="PR00344">
    <property type="entry name" value="BCTRLSENSOR"/>
</dbReference>
<dbReference type="SUPFAM" id="SSF47384">
    <property type="entry name" value="Homodimeric domain of signal transducing histidine kinase"/>
    <property type="match status" value="1"/>
</dbReference>
<dbReference type="InterPro" id="IPR003660">
    <property type="entry name" value="HAMP_dom"/>
</dbReference>
<evidence type="ECO:0000256" key="14">
    <source>
        <dbReference type="ARBA" id="ARBA00023136"/>
    </source>
</evidence>
<reference evidence="18 19" key="1">
    <citation type="submission" date="2020-08" db="EMBL/GenBank/DDBJ databases">
        <title>Genomic Encyclopedia of Type Strains, Phase IV (KMG-IV): sequencing the most valuable type-strain genomes for metagenomic binning, comparative biology and taxonomic classification.</title>
        <authorList>
            <person name="Goeker M."/>
        </authorList>
    </citation>
    <scope>NUCLEOTIDE SEQUENCE [LARGE SCALE GENOMIC DNA]</scope>
    <source>
        <strain evidence="18 19">DSM 19979</strain>
    </source>
</reference>
<keyword evidence="12 15" id="KW-1133">Transmembrane helix</keyword>
<dbReference type="CDD" id="cd00082">
    <property type="entry name" value="HisKA"/>
    <property type="match status" value="1"/>
</dbReference>
<dbReference type="GO" id="GO:0005524">
    <property type="term" value="F:ATP binding"/>
    <property type="evidence" value="ECO:0007669"/>
    <property type="project" value="UniProtKB-KW"/>
</dbReference>
<keyword evidence="14 15" id="KW-0472">Membrane</keyword>
<dbReference type="PANTHER" id="PTHR44936:SF5">
    <property type="entry name" value="SENSOR HISTIDINE KINASE ENVZ"/>
    <property type="match status" value="1"/>
</dbReference>
<evidence type="ECO:0000256" key="8">
    <source>
        <dbReference type="ARBA" id="ARBA00022692"/>
    </source>
</evidence>
<evidence type="ECO:0000256" key="6">
    <source>
        <dbReference type="ARBA" id="ARBA00022553"/>
    </source>
</evidence>
<keyword evidence="6" id="KW-0597">Phosphoprotein</keyword>
<dbReference type="PANTHER" id="PTHR44936">
    <property type="entry name" value="SENSOR PROTEIN CREC"/>
    <property type="match status" value="1"/>
</dbReference>
<dbReference type="Proteomes" id="UP000553193">
    <property type="component" value="Unassembled WGS sequence"/>
</dbReference>